<gene>
    <name evidence="1" type="ORF">NCTC10172_00460</name>
</gene>
<reference evidence="1 2" key="1">
    <citation type="submission" date="2019-01" db="EMBL/GenBank/DDBJ databases">
        <authorList>
            <consortium name="Pathogen Informatics"/>
        </authorList>
    </citation>
    <scope>NUCLEOTIDE SEQUENCE [LARGE SCALE GENOMIC DNA]</scope>
    <source>
        <strain evidence="1 2">NCTC10172</strain>
    </source>
</reference>
<dbReference type="STRING" id="1408416.GCA_000702765_00030"/>
<dbReference type="EMBL" id="LR215050">
    <property type="protein sequence ID" value="VEU82449.1"/>
    <property type="molecule type" value="Genomic_DNA"/>
</dbReference>
<protein>
    <recommendedName>
        <fullName evidence="3">Phospholipid/glycerol acyltransferase domain-containing protein</fullName>
    </recommendedName>
</protein>
<sequence length="246" mass="29172">MIECQKPFTQNRKRWYRVLKFLMRSRYKKPEFIFLGDKPSHGAIILSNHVGTDAPMSLEIYCDFPIRMWGTHEMNSGLIKLYKYQSKVYYHEKKHWNLHLARLFCIIASPLTSLFYKGLNLISTYKDFRFKYTLEESLKTIKNKKENIVIFPEKSDEGYLDELKGFHGGFVVLAEYLLRNQIDVPIYVSYFNLKEMTYIFGNPINYSTLKKMGLNRNEIAEYLVNECNKLNKLNLKNVEEESLVKV</sequence>
<name>A0A449BJ12_9MOLU</name>
<organism evidence="1 2">
    <name type="scientific">Acholeplasma hippikon</name>
    <dbReference type="NCBI Taxonomy" id="264636"/>
    <lineage>
        <taxon>Bacteria</taxon>
        <taxon>Bacillati</taxon>
        <taxon>Mycoplasmatota</taxon>
        <taxon>Mollicutes</taxon>
        <taxon>Acholeplasmatales</taxon>
        <taxon>Acholeplasmataceae</taxon>
        <taxon>Acholeplasma</taxon>
    </lineage>
</organism>
<evidence type="ECO:0000313" key="1">
    <source>
        <dbReference type="EMBL" id="VEU82449.1"/>
    </source>
</evidence>
<dbReference type="KEGG" id="ahk:NCTC10172_00460"/>
<evidence type="ECO:0008006" key="3">
    <source>
        <dbReference type="Google" id="ProtNLM"/>
    </source>
</evidence>
<evidence type="ECO:0000313" key="2">
    <source>
        <dbReference type="Proteomes" id="UP000290909"/>
    </source>
</evidence>
<accession>A0A449BJ12</accession>
<proteinExistence type="predicted"/>
<dbReference type="Proteomes" id="UP000290909">
    <property type="component" value="Chromosome"/>
</dbReference>
<keyword evidence="2" id="KW-1185">Reference proteome</keyword>
<dbReference type="RefSeq" id="WP_035368056.1">
    <property type="nucleotide sequence ID" value="NZ_LR215050.1"/>
</dbReference>
<dbReference type="AlphaFoldDB" id="A0A449BJ12"/>